<gene>
    <name evidence="2" type="ORF">OGAPHI_002090</name>
</gene>
<proteinExistence type="predicted"/>
<dbReference type="EMBL" id="JAEUBE010000158">
    <property type="protein sequence ID" value="KAH3668336.1"/>
    <property type="molecule type" value="Genomic_DNA"/>
</dbReference>
<comment type="caution">
    <text evidence="2">The sequence shown here is derived from an EMBL/GenBank/DDBJ whole genome shotgun (WGS) entry which is preliminary data.</text>
</comment>
<feature type="domain" description="N-acetyltransferase" evidence="1">
    <location>
        <begin position="2"/>
        <end position="147"/>
    </location>
</feature>
<organism evidence="2 3">
    <name type="scientific">Ogataea philodendri</name>
    <dbReference type="NCBI Taxonomy" id="1378263"/>
    <lineage>
        <taxon>Eukaryota</taxon>
        <taxon>Fungi</taxon>
        <taxon>Dikarya</taxon>
        <taxon>Ascomycota</taxon>
        <taxon>Saccharomycotina</taxon>
        <taxon>Pichiomycetes</taxon>
        <taxon>Pichiales</taxon>
        <taxon>Pichiaceae</taxon>
        <taxon>Ogataea</taxon>
    </lineage>
</organism>
<reference evidence="2" key="1">
    <citation type="journal article" date="2021" name="Open Biol.">
        <title>Shared evolutionary footprints suggest mitochondrial oxidative damage underlies multiple complex I losses in fungi.</title>
        <authorList>
            <person name="Schikora-Tamarit M.A."/>
            <person name="Marcet-Houben M."/>
            <person name="Nosek J."/>
            <person name="Gabaldon T."/>
        </authorList>
    </citation>
    <scope>NUCLEOTIDE SEQUENCE</scope>
    <source>
        <strain evidence="2">CBS6075</strain>
    </source>
</reference>
<dbReference type="GO" id="GO:0016747">
    <property type="term" value="F:acyltransferase activity, transferring groups other than amino-acyl groups"/>
    <property type="evidence" value="ECO:0007669"/>
    <property type="project" value="InterPro"/>
</dbReference>
<name>A0A9P8PAT6_9ASCO</name>
<evidence type="ECO:0000259" key="1">
    <source>
        <dbReference type="PROSITE" id="PS51186"/>
    </source>
</evidence>
<protein>
    <recommendedName>
        <fullName evidence="1">N-acetyltransferase domain-containing protein</fullName>
    </recommendedName>
</protein>
<dbReference type="InterPro" id="IPR000182">
    <property type="entry name" value="GNAT_dom"/>
</dbReference>
<dbReference type="Proteomes" id="UP000769157">
    <property type="component" value="Unassembled WGS sequence"/>
</dbReference>
<evidence type="ECO:0000313" key="2">
    <source>
        <dbReference type="EMBL" id="KAH3668336.1"/>
    </source>
</evidence>
<reference evidence="2" key="2">
    <citation type="submission" date="2021-01" db="EMBL/GenBank/DDBJ databases">
        <authorList>
            <person name="Schikora-Tamarit M.A."/>
        </authorList>
    </citation>
    <scope>NUCLEOTIDE SEQUENCE</scope>
    <source>
        <strain evidence="2">CBS6075</strain>
    </source>
</reference>
<dbReference type="Gene3D" id="3.40.630.30">
    <property type="match status" value="1"/>
</dbReference>
<dbReference type="InterPro" id="IPR016181">
    <property type="entry name" value="Acyl_CoA_acyltransferase"/>
</dbReference>
<dbReference type="GeneID" id="70234057"/>
<keyword evidence="3" id="KW-1185">Reference proteome</keyword>
<dbReference type="SUPFAM" id="SSF55729">
    <property type="entry name" value="Acyl-CoA N-acyltransferases (Nat)"/>
    <property type="match status" value="1"/>
</dbReference>
<evidence type="ECO:0000313" key="3">
    <source>
        <dbReference type="Proteomes" id="UP000769157"/>
    </source>
</evidence>
<dbReference type="AlphaFoldDB" id="A0A9P8PAT6"/>
<dbReference type="RefSeq" id="XP_046062750.1">
    <property type="nucleotide sequence ID" value="XM_046202922.1"/>
</dbReference>
<dbReference type="PROSITE" id="PS51186">
    <property type="entry name" value="GNAT"/>
    <property type="match status" value="1"/>
</dbReference>
<sequence length="148" mass="16702">MIALDDLTINNLGLVNVITGESFSKEQLEEFKESGELAQFAYFKEVPVGVVVSKPVQPVHSKSPVGLLIDVCSVLPAYSSKYDVERQLLSHIEEITKKRHLDRVYVATENPAQWEAFGFAVEDHTQELYRGLELVKQGRTLLRKDLSK</sequence>
<dbReference type="OrthoDB" id="47374at2759"/>
<accession>A0A9P8PAT6</accession>